<dbReference type="EC" id="2.7.1.40" evidence="3 12"/>
<keyword evidence="9 13" id="KW-0460">Magnesium</keyword>
<dbReference type="PRINTS" id="PR01050">
    <property type="entry name" value="PYRUVTKNASE"/>
</dbReference>
<dbReference type="EMBL" id="BAABBM010000001">
    <property type="protein sequence ID" value="GAA3897964.1"/>
    <property type="molecule type" value="Genomic_DNA"/>
</dbReference>
<dbReference type="InterPro" id="IPR001697">
    <property type="entry name" value="Pyr_Knase"/>
</dbReference>
<dbReference type="InterPro" id="IPR015795">
    <property type="entry name" value="Pyrv_Knase_C"/>
</dbReference>
<dbReference type="PANTHER" id="PTHR11817">
    <property type="entry name" value="PYRUVATE KINASE"/>
    <property type="match status" value="1"/>
</dbReference>
<dbReference type="NCBIfam" id="NF004491">
    <property type="entry name" value="PRK05826.1"/>
    <property type="match status" value="1"/>
</dbReference>
<feature type="domain" description="Pyruvate kinase C-terminal" evidence="15">
    <location>
        <begin position="360"/>
        <end position="473"/>
    </location>
</feature>
<dbReference type="SUPFAM" id="SSF51621">
    <property type="entry name" value="Phosphoenolpyruvate/pyruvate domain"/>
    <property type="match status" value="1"/>
</dbReference>
<comment type="similarity">
    <text evidence="2 13">Belongs to the pyruvate kinase family.</text>
</comment>
<evidence type="ECO:0000259" key="15">
    <source>
        <dbReference type="Pfam" id="PF02887"/>
    </source>
</evidence>
<dbReference type="RefSeq" id="WP_344699165.1">
    <property type="nucleotide sequence ID" value="NZ_BAABBM010000001.1"/>
</dbReference>
<dbReference type="InterPro" id="IPR036918">
    <property type="entry name" value="Pyrv_Knase_C_sf"/>
</dbReference>
<accession>A0ABP7LCB5</accession>
<protein>
    <recommendedName>
        <fullName evidence="3 12">Pyruvate kinase</fullName>
        <ecNumber evidence="3 12">2.7.1.40</ecNumber>
    </recommendedName>
</protein>
<dbReference type="Gene3D" id="2.40.33.10">
    <property type="entry name" value="PK beta-barrel domain-like"/>
    <property type="match status" value="1"/>
</dbReference>
<keyword evidence="8" id="KW-0067">ATP-binding</keyword>
<dbReference type="Pfam" id="PF02887">
    <property type="entry name" value="PK_C"/>
    <property type="match status" value="1"/>
</dbReference>
<dbReference type="Gene3D" id="3.40.1380.20">
    <property type="entry name" value="Pyruvate kinase, C-terminal domain"/>
    <property type="match status" value="1"/>
</dbReference>
<dbReference type="Pfam" id="PF00224">
    <property type="entry name" value="PK"/>
    <property type="match status" value="1"/>
</dbReference>
<feature type="domain" description="Pyruvate kinase barrel" evidence="14">
    <location>
        <begin position="10"/>
        <end position="327"/>
    </location>
</feature>
<gene>
    <name evidence="16" type="primary">pyk</name>
    <name evidence="16" type="ORF">GCM10022276_16140</name>
</gene>
<evidence type="ECO:0000256" key="4">
    <source>
        <dbReference type="ARBA" id="ARBA00022679"/>
    </source>
</evidence>
<evidence type="ECO:0000256" key="1">
    <source>
        <dbReference type="ARBA" id="ARBA00004997"/>
    </source>
</evidence>
<comment type="catalytic activity">
    <reaction evidence="13">
        <text>pyruvate + ATP = phosphoenolpyruvate + ADP + H(+)</text>
        <dbReference type="Rhea" id="RHEA:18157"/>
        <dbReference type="ChEBI" id="CHEBI:15361"/>
        <dbReference type="ChEBI" id="CHEBI:15378"/>
        <dbReference type="ChEBI" id="CHEBI:30616"/>
        <dbReference type="ChEBI" id="CHEBI:58702"/>
        <dbReference type="ChEBI" id="CHEBI:456216"/>
        <dbReference type="EC" id="2.7.1.40"/>
    </reaction>
</comment>
<dbReference type="InterPro" id="IPR015806">
    <property type="entry name" value="Pyrv_Knase_insert_dom_sf"/>
</dbReference>
<sequence length="492" mass="53333">MTETLAPRARKVKILATLGPASSDAKTIRRLYLAGADAFRINMSHGDQKAKTKLVEHIRALEKEFRRPSTILFDLQGPKLRVGQFEGGRAVFEKGSRFIFDQDDRPGDNGRVLLPHPELFAAVKPGTNILIDDGKIRLNVVKVGDGQIVCEVKVGGAVSDNKGVNVPDVLVPIPALTDKDRDDLQFALDQRADWIALSFVQRPEDVAEARSLIGDRAALLAKIEKPAAIDRLNDIVALADAVMVARGDLGVELPPEAVPPLQNRIVACARQFGKPVVVATQMLESMITSPTPTRAEVSDVATAIYDGADAVMLSAESAAGQYPCEAVQMMDRIANTVERDPSYQARVHFTQTRLEPTTADALAGSARQIAGTIEATAMVCYTSSGSTARRIARERPPVPLLAMSASLHTSRRLGLLWGVHAVHTRDVSSFEEMVEKAKRMALRHQIAKGGERVIVMAGIPFQKAGSTNVLHVVRLIGDELDRYHGTGDSAEQ</sequence>
<keyword evidence="5" id="KW-0479">Metal-binding</keyword>
<proteinExistence type="inferred from homology"/>
<dbReference type="Gene3D" id="3.20.20.60">
    <property type="entry name" value="Phosphoenolpyruvate-binding domains"/>
    <property type="match status" value="1"/>
</dbReference>
<evidence type="ECO:0000256" key="5">
    <source>
        <dbReference type="ARBA" id="ARBA00022723"/>
    </source>
</evidence>
<comment type="pathway">
    <text evidence="1 13">Carbohydrate degradation; glycolysis; pyruvate from D-glyceraldehyde 3-phosphate: step 5/5.</text>
</comment>
<dbReference type="Proteomes" id="UP001500827">
    <property type="component" value="Unassembled WGS sequence"/>
</dbReference>
<keyword evidence="10 13" id="KW-0324">Glycolysis</keyword>
<evidence type="ECO:0000256" key="8">
    <source>
        <dbReference type="ARBA" id="ARBA00022840"/>
    </source>
</evidence>
<dbReference type="InterPro" id="IPR040442">
    <property type="entry name" value="Pyrv_kinase-like_dom_sf"/>
</dbReference>
<evidence type="ECO:0000256" key="7">
    <source>
        <dbReference type="ARBA" id="ARBA00022777"/>
    </source>
</evidence>
<evidence type="ECO:0000259" key="14">
    <source>
        <dbReference type="Pfam" id="PF00224"/>
    </source>
</evidence>
<keyword evidence="17" id="KW-1185">Reference proteome</keyword>
<name>A0ABP7LCB5_9SPHN</name>
<evidence type="ECO:0000256" key="13">
    <source>
        <dbReference type="RuleBase" id="RU000504"/>
    </source>
</evidence>
<dbReference type="InterPro" id="IPR015813">
    <property type="entry name" value="Pyrv/PenolPyrv_kinase-like_dom"/>
</dbReference>
<evidence type="ECO:0000256" key="9">
    <source>
        <dbReference type="ARBA" id="ARBA00022842"/>
    </source>
</evidence>
<evidence type="ECO:0000256" key="2">
    <source>
        <dbReference type="ARBA" id="ARBA00008663"/>
    </source>
</evidence>
<keyword evidence="6" id="KW-0547">Nucleotide-binding</keyword>
<dbReference type="NCBIfam" id="NF004886">
    <property type="entry name" value="PRK06247.1"/>
    <property type="match status" value="1"/>
</dbReference>
<reference evidence="17" key="1">
    <citation type="journal article" date="2019" name="Int. J. Syst. Evol. Microbiol.">
        <title>The Global Catalogue of Microorganisms (GCM) 10K type strain sequencing project: providing services to taxonomists for standard genome sequencing and annotation.</title>
        <authorList>
            <consortium name="The Broad Institute Genomics Platform"/>
            <consortium name="The Broad Institute Genome Sequencing Center for Infectious Disease"/>
            <person name="Wu L."/>
            <person name="Ma J."/>
        </authorList>
    </citation>
    <scope>NUCLEOTIDE SEQUENCE [LARGE SCALE GENOMIC DNA]</scope>
    <source>
        <strain evidence="17">JCM 17543</strain>
    </source>
</reference>
<evidence type="ECO:0000256" key="12">
    <source>
        <dbReference type="NCBIfam" id="TIGR01064"/>
    </source>
</evidence>
<dbReference type="InterPro" id="IPR015793">
    <property type="entry name" value="Pyrv_Knase_brl"/>
</dbReference>
<dbReference type="NCBIfam" id="NF004978">
    <property type="entry name" value="PRK06354.1"/>
    <property type="match status" value="1"/>
</dbReference>
<keyword evidence="7 13" id="KW-0418">Kinase</keyword>
<dbReference type="SUPFAM" id="SSF50800">
    <property type="entry name" value="PK beta-barrel domain-like"/>
    <property type="match status" value="1"/>
</dbReference>
<evidence type="ECO:0000256" key="3">
    <source>
        <dbReference type="ARBA" id="ARBA00012142"/>
    </source>
</evidence>
<evidence type="ECO:0000313" key="17">
    <source>
        <dbReference type="Proteomes" id="UP001500827"/>
    </source>
</evidence>
<keyword evidence="4 13" id="KW-0808">Transferase</keyword>
<keyword evidence="11 16" id="KW-0670">Pyruvate</keyword>
<dbReference type="NCBIfam" id="TIGR01064">
    <property type="entry name" value="pyruv_kin"/>
    <property type="match status" value="1"/>
</dbReference>
<comment type="caution">
    <text evidence="16">The sequence shown here is derived from an EMBL/GenBank/DDBJ whole genome shotgun (WGS) entry which is preliminary data.</text>
</comment>
<organism evidence="16 17">
    <name type="scientific">Sphingomonas limnosediminicola</name>
    <dbReference type="NCBI Taxonomy" id="940133"/>
    <lineage>
        <taxon>Bacteria</taxon>
        <taxon>Pseudomonadati</taxon>
        <taxon>Pseudomonadota</taxon>
        <taxon>Alphaproteobacteria</taxon>
        <taxon>Sphingomonadales</taxon>
        <taxon>Sphingomonadaceae</taxon>
        <taxon>Sphingomonas</taxon>
    </lineage>
</organism>
<dbReference type="InterPro" id="IPR011037">
    <property type="entry name" value="Pyrv_Knase-like_insert_dom_sf"/>
</dbReference>
<evidence type="ECO:0000313" key="16">
    <source>
        <dbReference type="EMBL" id="GAA3897964.1"/>
    </source>
</evidence>
<dbReference type="GO" id="GO:0016301">
    <property type="term" value="F:kinase activity"/>
    <property type="evidence" value="ECO:0007669"/>
    <property type="project" value="UniProtKB-KW"/>
</dbReference>
<evidence type="ECO:0000256" key="11">
    <source>
        <dbReference type="ARBA" id="ARBA00023317"/>
    </source>
</evidence>
<evidence type="ECO:0000256" key="6">
    <source>
        <dbReference type="ARBA" id="ARBA00022741"/>
    </source>
</evidence>
<evidence type="ECO:0000256" key="10">
    <source>
        <dbReference type="ARBA" id="ARBA00023152"/>
    </source>
</evidence>
<dbReference type="SUPFAM" id="SSF52935">
    <property type="entry name" value="PK C-terminal domain-like"/>
    <property type="match status" value="1"/>
</dbReference>